<dbReference type="Proteomes" id="UP001163115">
    <property type="component" value="Chromosome"/>
</dbReference>
<name>A0ABY7ABI8_9FIRM</name>
<proteinExistence type="predicted"/>
<sequence length="247" mass="27009">MNISTLSSNAGGLNIQSINRSAATKNEALNGIKAEKTGTDVATISPAGKKQSMIEQLMKQKEYLQERKQSLIDSAAENGSTDLEQQLKEYEQQMKDIDEQITKLQTEDREKKESDDTTGMIYEKPKTKEEVETDQLNGLTALSSGTDQTEVLSSVKGKLDGQINVMTAEFHSINGSTESKLEKISELKSRSQKISSDIAEKLGDSLDAISSRNEDIIKLEPEAVTAEKVTSLTADSLEQSESNISQA</sequence>
<reference evidence="2" key="1">
    <citation type="submission" date="2022-11" db="EMBL/GenBank/DDBJ databases">
        <title>Lacrimispora xylanolytica sy1, complete genome.</title>
        <authorList>
            <person name="Choi S."/>
        </authorList>
    </citation>
    <scope>NUCLEOTIDE SEQUENCE</scope>
    <source>
        <strain evidence="2">Sy1</strain>
    </source>
</reference>
<gene>
    <name evidence="2" type="ORF">OW255_19160</name>
</gene>
<protein>
    <recommendedName>
        <fullName evidence="4">FlxA-like protein</fullName>
    </recommendedName>
</protein>
<dbReference type="RefSeq" id="WP_268115017.1">
    <property type="nucleotide sequence ID" value="NZ_CP113524.1"/>
</dbReference>
<evidence type="ECO:0000313" key="3">
    <source>
        <dbReference type="Proteomes" id="UP001163115"/>
    </source>
</evidence>
<evidence type="ECO:0000313" key="2">
    <source>
        <dbReference type="EMBL" id="WAJ23648.1"/>
    </source>
</evidence>
<accession>A0ABY7ABI8</accession>
<dbReference type="EMBL" id="CP113524">
    <property type="protein sequence ID" value="WAJ23648.1"/>
    <property type="molecule type" value="Genomic_DNA"/>
</dbReference>
<feature type="compositionally biased region" description="Basic and acidic residues" evidence="1">
    <location>
        <begin position="105"/>
        <end position="115"/>
    </location>
</feature>
<evidence type="ECO:0008006" key="4">
    <source>
        <dbReference type="Google" id="ProtNLM"/>
    </source>
</evidence>
<feature type="region of interest" description="Disordered" evidence="1">
    <location>
        <begin position="105"/>
        <end position="132"/>
    </location>
</feature>
<keyword evidence="3" id="KW-1185">Reference proteome</keyword>
<organism evidence="2 3">
    <name type="scientific">Lacrimispora xylanolytica</name>
    <dbReference type="NCBI Taxonomy" id="29375"/>
    <lineage>
        <taxon>Bacteria</taxon>
        <taxon>Bacillati</taxon>
        <taxon>Bacillota</taxon>
        <taxon>Clostridia</taxon>
        <taxon>Lachnospirales</taxon>
        <taxon>Lachnospiraceae</taxon>
        <taxon>Lacrimispora</taxon>
    </lineage>
</organism>
<evidence type="ECO:0000256" key="1">
    <source>
        <dbReference type="SAM" id="MobiDB-lite"/>
    </source>
</evidence>